<dbReference type="Proteomes" id="UP001169027">
    <property type="component" value="Unassembled WGS sequence"/>
</dbReference>
<proteinExistence type="predicted"/>
<evidence type="ECO:0000313" key="4">
    <source>
        <dbReference type="EMBL" id="MDO1531594.1"/>
    </source>
</evidence>
<dbReference type="InterPro" id="IPR029063">
    <property type="entry name" value="SAM-dependent_MTases_sf"/>
</dbReference>
<feature type="domain" description="Methyltransferase" evidence="3">
    <location>
        <begin position="27"/>
        <end position="118"/>
    </location>
</feature>
<dbReference type="EMBL" id="JAUKVY010000003">
    <property type="protein sequence ID" value="MDO1531594.1"/>
    <property type="molecule type" value="Genomic_DNA"/>
</dbReference>
<dbReference type="CDD" id="cd02440">
    <property type="entry name" value="AdoMet_MTases"/>
    <property type="match status" value="1"/>
</dbReference>
<sequence>MTAPSPTDPWLERWLPMVVAHADGTAILELGCGSGRDTLTLAAAGLHVVGIDLSAEAIEEARARVPAAEFHCRDIREPFPLTAGTVGVVVASLSLHYFDWPETMALVERIRRQLRPGGLLLCRLNSTRDFHHGARRDLEAGADDFYLVDGFPKRFFDRAAIDRLFASSWRVLSVDEQVVERYQQPKALWEVILERQEP</sequence>
<accession>A0ABT8RY49</accession>
<reference evidence="4" key="1">
    <citation type="submission" date="2023-06" db="EMBL/GenBank/DDBJ databases">
        <authorList>
            <person name="Jiang Y."/>
            <person name="Liu Q."/>
        </authorList>
    </citation>
    <scope>NUCLEOTIDE SEQUENCE</scope>
    <source>
        <strain evidence="4">CGMCC 1.12090</strain>
    </source>
</reference>
<comment type="caution">
    <text evidence="4">The sequence shown here is derived from an EMBL/GenBank/DDBJ whole genome shotgun (WGS) entry which is preliminary data.</text>
</comment>
<evidence type="ECO:0000256" key="1">
    <source>
        <dbReference type="ARBA" id="ARBA00022603"/>
    </source>
</evidence>
<gene>
    <name evidence="4" type="ORF">Q2T77_04780</name>
</gene>
<dbReference type="GO" id="GO:0008168">
    <property type="term" value="F:methyltransferase activity"/>
    <property type="evidence" value="ECO:0007669"/>
    <property type="project" value="UniProtKB-KW"/>
</dbReference>
<keyword evidence="2 4" id="KW-0808">Transferase</keyword>
<dbReference type="PANTHER" id="PTHR43861">
    <property type="entry name" value="TRANS-ACONITATE 2-METHYLTRANSFERASE-RELATED"/>
    <property type="match status" value="1"/>
</dbReference>
<dbReference type="EC" id="2.1.-.-" evidence="4"/>
<dbReference type="PANTHER" id="PTHR43861:SF1">
    <property type="entry name" value="TRANS-ACONITATE 2-METHYLTRANSFERASE"/>
    <property type="match status" value="1"/>
</dbReference>
<dbReference type="Pfam" id="PF13649">
    <property type="entry name" value="Methyltransf_25"/>
    <property type="match status" value="1"/>
</dbReference>
<evidence type="ECO:0000259" key="3">
    <source>
        <dbReference type="Pfam" id="PF13649"/>
    </source>
</evidence>
<dbReference type="RefSeq" id="WP_301804686.1">
    <property type="nucleotide sequence ID" value="NZ_JAUJZH010000003.1"/>
</dbReference>
<dbReference type="Gene3D" id="3.40.50.150">
    <property type="entry name" value="Vaccinia Virus protein VP39"/>
    <property type="match status" value="1"/>
</dbReference>
<dbReference type="InterPro" id="IPR041698">
    <property type="entry name" value="Methyltransf_25"/>
</dbReference>
<name>A0ABT8RY49_9BURK</name>
<dbReference type="GO" id="GO:0032259">
    <property type="term" value="P:methylation"/>
    <property type="evidence" value="ECO:0007669"/>
    <property type="project" value="UniProtKB-KW"/>
</dbReference>
<keyword evidence="5" id="KW-1185">Reference proteome</keyword>
<dbReference type="SUPFAM" id="SSF53335">
    <property type="entry name" value="S-adenosyl-L-methionine-dependent methyltransferases"/>
    <property type="match status" value="1"/>
</dbReference>
<protein>
    <submittedName>
        <fullName evidence="4">Class I SAM-dependent methyltransferase</fullName>
        <ecNumber evidence="4">2.1.-.-</ecNumber>
    </submittedName>
</protein>
<organism evidence="4 5">
    <name type="scientific">Variovorax ginsengisoli</name>
    <dbReference type="NCBI Taxonomy" id="363844"/>
    <lineage>
        <taxon>Bacteria</taxon>
        <taxon>Pseudomonadati</taxon>
        <taxon>Pseudomonadota</taxon>
        <taxon>Betaproteobacteria</taxon>
        <taxon>Burkholderiales</taxon>
        <taxon>Comamonadaceae</taxon>
        <taxon>Variovorax</taxon>
    </lineage>
</organism>
<keyword evidence="1 4" id="KW-0489">Methyltransferase</keyword>
<evidence type="ECO:0000256" key="2">
    <source>
        <dbReference type="ARBA" id="ARBA00022679"/>
    </source>
</evidence>
<evidence type="ECO:0000313" key="5">
    <source>
        <dbReference type="Proteomes" id="UP001169027"/>
    </source>
</evidence>